<keyword evidence="3" id="KW-1185">Reference proteome</keyword>
<dbReference type="Gene3D" id="3.30.420.40">
    <property type="match status" value="2"/>
</dbReference>
<evidence type="ECO:0000313" key="2">
    <source>
        <dbReference type="EMBL" id="MEN7551348.1"/>
    </source>
</evidence>
<dbReference type="Pfam" id="PF00814">
    <property type="entry name" value="TsaD"/>
    <property type="match status" value="1"/>
</dbReference>
<dbReference type="InterPro" id="IPR043129">
    <property type="entry name" value="ATPase_NBD"/>
</dbReference>
<dbReference type="SUPFAM" id="SSF53067">
    <property type="entry name" value="Actin-like ATPase domain"/>
    <property type="match status" value="2"/>
</dbReference>
<evidence type="ECO:0000313" key="3">
    <source>
        <dbReference type="Proteomes" id="UP001403385"/>
    </source>
</evidence>
<dbReference type="PANTHER" id="PTHR11735">
    <property type="entry name" value="TRNA N6-ADENOSINE THREONYLCARBAMOYLTRANSFERASE"/>
    <property type="match status" value="1"/>
</dbReference>
<dbReference type="EC" id="2.3.1.234" evidence="2"/>
<dbReference type="NCBIfam" id="TIGR03725">
    <property type="entry name" value="T6A_YeaZ"/>
    <property type="match status" value="1"/>
</dbReference>
<feature type="domain" description="Gcp-like" evidence="1">
    <location>
        <begin position="31"/>
        <end position="149"/>
    </location>
</feature>
<dbReference type="PANTHER" id="PTHR11735:SF11">
    <property type="entry name" value="TRNA THREONYLCARBAMOYLADENOSINE BIOSYNTHESIS PROTEIN TSAB"/>
    <property type="match status" value="1"/>
</dbReference>
<dbReference type="RefSeq" id="WP_346824126.1">
    <property type="nucleotide sequence ID" value="NZ_JBDKWZ010000021.1"/>
</dbReference>
<sequence length="234" mass="25872">MILSIETSTTVCSIAVHRDHQLLALQELHLERSHSSYLAELVENTIRYAGGTMKDVQAVAISEGPGSYTGLRIGTSTAKGLCYTLGIPLVAVSTLKAMACEVASYQWEWPSDVLLCPMLDARRMEVYTALYTMGLEEVEKVHPKVVDETSFGEYKDKTLVLFGNGAAKCKEVLNGDSFQLVEGITPSAKFIGELAIQKLEKEEVVDMAYFEPFYLKDFMIKPSKKKPFITGIGE</sequence>
<keyword evidence="2" id="KW-0808">Transferase</keyword>
<organism evidence="2 3">
    <name type="scientific">Rapidithrix thailandica</name>
    <dbReference type="NCBI Taxonomy" id="413964"/>
    <lineage>
        <taxon>Bacteria</taxon>
        <taxon>Pseudomonadati</taxon>
        <taxon>Bacteroidota</taxon>
        <taxon>Cytophagia</taxon>
        <taxon>Cytophagales</taxon>
        <taxon>Flammeovirgaceae</taxon>
        <taxon>Rapidithrix</taxon>
    </lineage>
</organism>
<dbReference type="GO" id="GO:0061711">
    <property type="term" value="F:tRNA N(6)-L-threonylcarbamoyladenine synthase activity"/>
    <property type="evidence" value="ECO:0007669"/>
    <property type="project" value="UniProtKB-EC"/>
</dbReference>
<reference evidence="2 3" key="1">
    <citation type="submission" date="2024-04" db="EMBL/GenBank/DDBJ databases">
        <title>Novel genus in family Flammeovirgaceae.</title>
        <authorList>
            <person name="Nguyen T.H."/>
            <person name="Vuong T.Q."/>
            <person name="Le H."/>
            <person name="Kim S.-G."/>
        </authorList>
    </citation>
    <scope>NUCLEOTIDE SEQUENCE [LARGE SCALE GENOMIC DNA]</scope>
    <source>
        <strain evidence="2 3">JCM 23209</strain>
    </source>
</reference>
<dbReference type="GO" id="GO:0005829">
    <property type="term" value="C:cytosol"/>
    <property type="evidence" value="ECO:0007669"/>
    <property type="project" value="TreeGrafter"/>
</dbReference>
<protein>
    <submittedName>
        <fullName evidence="2">tRNA (Adenosine(37)-N6)-threonylcarbamoyltransferase complex dimerization subunit type 1 TsaB</fullName>
        <ecNumber evidence="2">2.3.1.234</ecNumber>
    </submittedName>
</protein>
<gene>
    <name evidence="2" type="primary">tsaB</name>
    <name evidence="2" type="ORF">AAG747_25750</name>
</gene>
<dbReference type="InterPro" id="IPR000905">
    <property type="entry name" value="Gcp-like_dom"/>
</dbReference>
<accession>A0AAW9SBQ2</accession>
<name>A0AAW9SBQ2_9BACT</name>
<dbReference type="Proteomes" id="UP001403385">
    <property type="component" value="Unassembled WGS sequence"/>
</dbReference>
<dbReference type="EMBL" id="JBDKWZ010000021">
    <property type="protein sequence ID" value="MEN7551348.1"/>
    <property type="molecule type" value="Genomic_DNA"/>
</dbReference>
<comment type="caution">
    <text evidence="2">The sequence shown here is derived from an EMBL/GenBank/DDBJ whole genome shotgun (WGS) entry which is preliminary data.</text>
</comment>
<dbReference type="AlphaFoldDB" id="A0AAW9SBQ2"/>
<dbReference type="CDD" id="cd24032">
    <property type="entry name" value="ASKHA_NBD_TsaB"/>
    <property type="match status" value="1"/>
</dbReference>
<proteinExistence type="predicted"/>
<keyword evidence="2" id="KW-0012">Acyltransferase</keyword>
<dbReference type="InterPro" id="IPR022496">
    <property type="entry name" value="T6A_TsaB"/>
</dbReference>
<dbReference type="GO" id="GO:0002949">
    <property type="term" value="P:tRNA threonylcarbamoyladenosine modification"/>
    <property type="evidence" value="ECO:0007669"/>
    <property type="project" value="InterPro"/>
</dbReference>
<evidence type="ECO:0000259" key="1">
    <source>
        <dbReference type="Pfam" id="PF00814"/>
    </source>
</evidence>